<dbReference type="Gene3D" id="1.10.230.10">
    <property type="entry name" value="Cytochrome P450-Terp, domain 2"/>
    <property type="match status" value="1"/>
</dbReference>
<dbReference type="PANTHER" id="PTHR11739:SF23">
    <property type="entry name" value="CITRATE SYNTHASE 2-RELATED"/>
    <property type="match status" value="1"/>
</dbReference>
<dbReference type="InterPro" id="IPR036969">
    <property type="entry name" value="Citrate_synthase_sf"/>
</dbReference>
<keyword evidence="4 5" id="KW-0808">Transferase</keyword>
<dbReference type="InterPro" id="IPR002020">
    <property type="entry name" value="Citrate_synthase"/>
</dbReference>
<dbReference type="UniPathway" id="UPA00223"/>
<dbReference type="PRINTS" id="PR00143">
    <property type="entry name" value="CITRTSNTHASE"/>
</dbReference>
<comment type="similarity">
    <text evidence="2 5">Belongs to the citrate synthase family.</text>
</comment>
<dbReference type="GO" id="GO:0036440">
    <property type="term" value="F:citrate synthase activity"/>
    <property type="evidence" value="ECO:0007669"/>
    <property type="project" value="UniProtKB-EC"/>
</dbReference>
<dbReference type="EMBL" id="JACHXY010000001">
    <property type="protein sequence ID" value="MBB3157463.1"/>
    <property type="molecule type" value="Genomic_DNA"/>
</dbReference>
<evidence type="ECO:0000313" key="6">
    <source>
        <dbReference type="EMBL" id="MBB3157463.1"/>
    </source>
</evidence>
<sequence>MSDLIDVPRGLNGVVAAETTISDVDGDAGSYRYRGHSATDLARTRTFEEVWHLLVVGDLPDVDRAAAFAGRIAAARSDPWMPELIAAVTARTDQPLAGLRAVWTLAASVRRSPALYDLDEAGRLDEAIAFAALAPLSLAPAGDPVFRDTAVDDRGSFPPATSAPPGLVADYLRRVTGRVPDDAHVRALSAYLIAAMDHGFNASTFTARVIASTGADMASCLSGALGALSGPLHGGAPARALDSLDAAGDDPGAWIAGELSAGRRLMGFGHAVYRTADPRSELLREVAQRLGGPRVAQALAFQRAAERQLARRRPERPLHANVEFYAAVVMEQCGIPSTMFTPTFALARTIGWTAHVLEQARDPKIIRPSARYVGPVFAG</sequence>
<dbReference type="InterPro" id="IPR019810">
    <property type="entry name" value="Citrate_synthase_AS"/>
</dbReference>
<reference evidence="6 7" key="1">
    <citation type="submission" date="2020-08" db="EMBL/GenBank/DDBJ databases">
        <title>Genomic Encyclopedia of Type Strains, Phase III (KMG-III): the genomes of soil and plant-associated and newly described type strains.</title>
        <authorList>
            <person name="Whitman W."/>
        </authorList>
    </citation>
    <scope>NUCLEOTIDE SEQUENCE [LARGE SCALE GENOMIC DNA]</scope>
    <source>
        <strain evidence="6 7">CECT 8356</strain>
    </source>
</reference>
<dbReference type="Gene3D" id="1.10.580.10">
    <property type="entry name" value="Citrate Synthase, domain 1"/>
    <property type="match status" value="1"/>
</dbReference>
<dbReference type="GO" id="GO:0005975">
    <property type="term" value="P:carbohydrate metabolic process"/>
    <property type="evidence" value="ECO:0007669"/>
    <property type="project" value="TreeGrafter"/>
</dbReference>
<dbReference type="GO" id="GO:0005829">
    <property type="term" value="C:cytosol"/>
    <property type="evidence" value="ECO:0007669"/>
    <property type="project" value="TreeGrafter"/>
</dbReference>
<gene>
    <name evidence="6" type="ORF">FHS07_001147</name>
</gene>
<dbReference type="InterPro" id="IPR016143">
    <property type="entry name" value="Citrate_synth-like_sm_a-sub"/>
</dbReference>
<dbReference type="AlphaFoldDB" id="A0A7W5GFD7"/>
<dbReference type="PANTHER" id="PTHR11739">
    <property type="entry name" value="CITRATE SYNTHASE"/>
    <property type="match status" value="1"/>
</dbReference>
<dbReference type="GO" id="GO:0006099">
    <property type="term" value="P:tricarboxylic acid cycle"/>
    <property type="evidence" value="ECO:0007669"/>
    <property type="project" value="UniProtKB-UniPathway"/>
</dbReference>
<comment type="pathway">
    <text evidence="1">Carbohydrate metabolism; tricarboxylic acid cycle.</text>
</comment>
<dbReference type="Proteomes" id="UP000543579">
    <property type="component" value="Unassembled WGS sequence"/>
</dbReference>
<keyword evidence="6" id="KW-0012">Acyltransferase</keyword>
<dbReference type="PROSITE" id="PS00480">
    <property type="entry name" value="CITRATE_SYNTHASE"/>
    <property type="match status" value="1"/>
</dbReference>
<name>A0A7W5GFD7_9MICO</name>
<comment type="caution">
    <text evidence="6">The sequence shown here is derived from an EMBL/GenBank/DDBJ whole genome shotgun (WGS) entry which is preliminary data.</text>
</comment>
<dbReference type="Pfam" id="PF00285">
    <property type="entry name" value="Citrate_synt"/>
    <property type="match status" value="1"/>
</dbReference>
<evidence type="ECO:0000256" key="1">
    <source>
        <dbReference type="ARBA" id="ARBA00005163"/>
    </source>
</evidence>
<dbReference type="InterPro" id="IPR016142">
    <property type="entry name" value="Citrate_synth-like_lrg_a-sub"/>
</dbReference>
<accession>A0A7W5GFD7</accession>
<organism evidence="6 7">
    <name type="scientific">Microbacterium proteolyticum</name>
    <dbReference type="NCBI Taxonomy" id="1572644"/>
    <lineage>
        <taxon>Bacteria</taxon>
        <taxon>Bacillati</taxon>
        <taxon>Actinomycetota</taxon>
        <taxon>Actinomycetes</taxon>
        <taxon>Micrococcales</taxon>
        <taxon>Microbacteriaceae</taxon>
        <taxon>Microbacterium</taxon>
    </lineage>
</organism>
<dbReference type="EC" id="2.3.3.16" evidence="3"/>
<dbReference type="SUPFAM" id="SSF48256">
    <property type="entry name" value="Citrate synthase"/>
    <property type="match status" value="1"/>
</dbReference>
<dbReference type="RefSeq" id="WP_183418875.1">
    <property type="nucleotide sequence ID" value="NZ_JACHXY010000001.1"/>
</dbReference>
<protein>
    <recommendedName>
        <fullName evidence="3">citrate synthase (unknown stereospecificity)</fullName>
        <ecNumber evidence="3">2.3.3.16</ecNumber>
    </recommendedName>
</protein>
<evidence type="ECO:0000256" key="4">
    <source>
        <dbReference type="ARBA" id="ARBA00022679"/>
    </source>
</evidence>
<dbReference type="NCBIfam" id="NF009005">
    <property type="entry name" value="PRK12350.1"/>
    <property type="match status" value="1"/>
</dbReference>
<evidence type="ECO:0000313" key="7">
    <source>
        <dbReference type="Proteomes" id="UP000543579"/>
    </source>
</evidence>
<evidence type="ECO:0000256" key="5">
    <source>
        <dbReference type="RuleBase" id="RU003406"/>
    </source>
</evidence>
<proteinExistence type="inferred from homology"/>
<evidence type="ECO:0000256" key="3">
    <source>
        <dbReference type="ARBA" id="ARBA00012972"/>
    </source>
</evidence>
<evidence type="ECO:0000256" key="2">
    <source>
        <dbReference type="ARBA" id="ARBA00010566"/>
    </source>
</evidence>